<dbReference type="InterPro" id="IPR032416">
    <property type="entry name" value="Peptidase_M24_C"/>
</dbReference>
<dbReference type="FunFam" id="3.90.230.10:FF:000009">
    <property type="entry name" value="xaa-Pro aminopeptidase 2"/>
    <property type="match status" value="1"/>
</dbReference>
<dbReference type="Gene3D" id="3.40.350.10">
    <property type="entry name" value="Creatinase/prolidase N-terminal domain"/>
    <property type="match status" value="2"/>
</dbReference>
<dbReference type="Pfam" id="PF01321">
    <property type="entry name" value="Creatinase_N"/>
    <property type="match status" value="1"/>
</dbReference>
<dbReference type="PANTHER" id="PTHR43763:SF6">
    <property type="entry name" value="XAA-PRO AMINOPEPTIDASE 1"/>
    <property type="match status" value="1"/>
</dbReference>
<dbReference type="Gene3D" id="3.90.230.10">
    <property type="entry name" value="Creatinase/methionine aminopeptidase superfamily"/>
    <property type="match status" value="1"/>
</dbReference>
<dbReference type="GO" id="GO:0005737">
    <property type="term" value="C:cytoplasm"/>
    <property type="evidence" value="ECO:0007669"/>
    <property type="project" value="UniProtKB-ARBA"/>
</dbReference>
<dbReference type="KEGG" id="ppr:PBPRA0111"/>
<keyword evidence="8" id="KW-1185">Reference proteome</keyword>
<accession>Q6LVX5</accession>
<comment type="similarity">
    <text evidence="1">Belongs to the peptidase M24B family.</text>
</comment>
<dbReference type="CDD" id="cd01085">
    <property type="entry name" value="APP"/>
    <property type="match status" value="1"/>
</dbReference>
<name>Q6LVX5_PHOPR</name>
<proteinExistence type="inferred from homology"/>
<dbReference type="GO" id="GO:0070006">
    <property type="term" value="F:metalloaminopeptidase activity"/>
    <property type="evidence" value="ECO:0007669"/>
    <property type="project" value="InterPro"/>
</dbReference>
<dbReference type="InterPro" id="IPR000994">
    <property type="entry name" value="Pept_M24"/>
</dbReference>
<dbReference type="InterPro" id="IPR036005">
    <property type="entry name" value="Creatinase/aminopeptidase-like"/>
</dbReference>
<evidence type="ECO:0000256" key="3">
    <source>
        <dbReference type="ARBA" id="ARBA00022801"/>
    </source>
</evidence>
<feature type="domain" description="Creatinase N-terminal" evidence="5">
    <location>
        <begin position="17"/>
        <end position="146"/>
    </location>
</feature>
<keyword evidence="7" id="KW-0031">Aminopeptidase</keyword>
<dbReference type="GO" id="GO:0046872">
    <property type="term" value="F:metal ion binding"/>
    <property type="evidence" value="ECO:0007669"/>
    <property type="project" value="UniProtKB-KW"/>
</dbReference>
<organism evidence="7 8">
    <name type="scientific">Photobacterium profundum (strain SS9)</name>
    <dbReference type="NCBI Taxonomy" id="298386"/>
    <lineage>
        <taxon>Bacteria</taxon>
        <taxon>Pseudomonadati</taxon>
        <taxon>Pseudomonadota</taxon>
        <taxon>Gammaproteobacteria</taxon>
        <taxon>Vibrionales</taxon>
        <taxon>Vibrionaceae</taxon>
        <taxon>Photobacterium</taxon>
    </lineage>
</organism>
<dbReference type="SUPFAM" id="SSF55920">
    <property type="entry name" value="Creatinase/aminopeptidase"/>
    <property type="match status" value="1"/>
</dbReference>
<dbReference type="AlphaFoldDB" id="Q6LVX5"/>
<dbReference type="Pfam" id="PF16188">
    <property type="entry name" value="Peptidase_M24_C"/>
    <property type="match status" value="1"/>
</dbReference>
<dbReference type="SUPFAM" id="SSF53092">
    <property type="entry name" value="Creatinase/prolidase N-terminal domain"/>
    <property type="match status" value="1"/>
</dbReference>
<dbReference type="HOGENOM" id="CLU_011781_2_1_6"/>
<reference evidence="8" key="1">
    <citation type="journal article" date="2005" name="Science">
        <title>Life at depth: Photobacterium profundum genome sequence and expression analysis.</title>
        <authorList>
            <person name="Vezzi A."/>
            <person name="Campanaro S."/>
            <person name="D'Angelo M."/>
            <person name="Simonato F."/>
            <person name="Vitulo N."/>
            <person name="Lauro F.M."/>
            <person name="Cestaro A."/>
            <person name="Malacrida G."/>
            <person name="Simionati B."/>
            <person name="Cannata N."/>
            <person name="Romualdi C."/>
            <person name="Bartlett D.H."/>
            <person name="Valle G."/>
        </authorList>
    </citation>
    <scope>NUCLEOTIDE SEQUENCE [LARGE SCALE GENOMIC DNA]</scope>
    <source>
        <strain evidence="8">ATCC BAA-1253 / SS9</strain>
    </source>
</reference>
<protein>
    <submittedName>
        <fullName evidence="7">Aminopeptidase P</fullName>
    </submittedName>
</protein>
<gene>
    <name evidence="7" type="primary">R02157</name>
    <name evidence="7" type="ordered locus">PBPRA0111</name>
</gene>
<evidence type="ECO:0000256" key="1">
    <source>
        <dbReference type="ARBA" id="ARBA00008766"/>
    </source>
</evidence>
<dbReference type="InterPro" id="IPR000587">
    <property type="entry name" value="Creatinase_N"/>
</dbReference>
<evidence type="ECO:0000313" key="7">
    <source>
        <dbReference type="EMBL" id="CAG18550.1"/>
    </source>
</evidence>
<dbReference type="InterPro" id="IPR029149">
    <property type="entry name" value="Creatin/AminoP/Spt16_N"/>
</dbReference>
<dbReference type="eggNOG" id="COG0006">
    <property type="taxonomic scope" value="Bacteria"/>
</dbReference>
<keyword evidence="7" id="KW-0645">Protease</keyword>
<dbReference type="Pfam" id="PF00557">
    <property type="entry name" value="Peptidase_M24"/>
    <property type="match status" value="1"/>
</dbReference>
<feature type="domain" description="Peptidase M24 C-terminal" evidence="6">
    <location>
        <begin position="543"/>
        <end position="602"/>
    </location>
</feature>
<dbReference type="PANTHER" id="PTHR43763">
    <property type="entry name" value="XAA-PRO AMINOPEPTIDASE 1"/>
    <property type="match status" value="1"/>
</dbReference>
<dbReference type="Proteomes" id="UP000000593">
    <property type="component" value="Chromosome 1"/>
</dbReference>
<sequence>MTYNKEPQNMQAAISQRVEQIRQWLVNNQLDALLIPHEDEYLGEYIPAHNERLLWATGFTGSAGMAVITRDKAAVFVDGRYVVQVRKQVPGDVFEYRHLIEEPPVQWAQDNLAAGSKVAIDARLHSGAWLTRTTESLAGALELVCIEQNPIETLWHDRPAATLSNAKLMGLDFVGQSSAGKRSEIAAKLTNLKAEAALLTQVDSIAWLLNVRGSDVPSLPVLLSTAIIHADESVDFYIDPARLPEEFASHVGDGVRIHQPDALKAGLQALSGKQVLIDPATSNAWAGQTLGAAGANLIEAADPCLLPKAQKNPTEMAGMKACHIRDGVAVSKYLAWVDAQVAAGNLLDEGTLSDKLWQFRIQDTSCTDVSFDTISAAGSNAAMCHYNHLNQPEPSVLEMDNVYLVDSGGQYPDGTTDITRTIAIGQPGDEVKHTFTLVLKGHIALASAHFPKGTTGSQLDALARQHLWANGFDYDHGTGHGVGHFLSVHEGPQRIAKNYNPTALLPGMVLSNEPGYYRADAFGIRIENLELIVEVETQGDMTVMGFESLTRAPIDRRLIDLSLLNDVELAWLNNYHHTVFTVISPSLEGDDLAWLAQATAPLKR</sequence>
<evidence type="ECO:0000256" key="2">
    <source>
        <dbReference type="ARBA" id="ARBA00022723"/>
    </source>
</evidence>
<dbReference type="EMBL" id="CR378663">
    <property type="protein sequence ID" value="CAG18550.1"/>
    <property type="molecule type" value="Genomic_DNA"/>
</dbReference>
<dbReference type="InterPro" id="IPR033740">
    <property type="entry name" value="Pept_M24B"/>
</dbReference>
<evidence type="ECO:0000259" key="4">
    <source>
        <dbReference type="Pfam" id="PF00557"/>
    </source>
</evidence>
<feature type="domain" description="Peptidase M24" evidence="4">
    <location>
        <begin position="318"/>
        <end position="532"/>
    </location>
</feature>
<evidence type="ECO:0000259" key="5">
    <source>
        <dbReference type="Pfam" id="PF01321"/>
    </source>
</evidence>
<dbReference type="InterPro" id="IPR050422">
    <property type="entry name" value="X-Pro_aminopeptidase_P"/>
</dbReference>
<dbReference type="STRING" id="298386.PBPRA0111"/>
<keyword evidence="2" id="KW-0479">Metal-binding</keyword>
<evidence type="ECO:0000259" key="6">
    <source>
        <dbReference type="Pfam" id="PF16188"/>
    </source>
</evidence>
<dbReference type="Pfam" id="PF16189">
    <property type="entry name" value="Creatinase_N_2"/>
    <property type="match status" value="1"/>
</dbReference>
<evidence type="ECO:0000313" key="8">
    <source>
        <dbReference type="Proteomes" id="UP000000593"/>
    </source>
</evidence>
<keyword evidence="3" id="KW-0378">Hydrolase</keyword>